<dbReference type="AlphaFoldDB" id="A1T5V6"/>
<keyword evidence="4" id="KW-1185">Reference proteome</keyword>
<keyword evidence="1 3" id="KW-0808">Transferase</keyword>
<reference evidence="3" key="1">
    <citation type="submission" date="2006-12" db="EMBL/GenBank/DDBJ databases">
        <title>Complete sequence of Mycobacterium vanbaalenii PYR-1.</title>
        <authorList>
            <consortium name="US DOE Joint Genome Institute"/>
            <person name="Copeland A."/>
            <person name="Lucas S."/>
            <person name="Lapidus A."/>
            <person name="Barry K."/>
            <person name="Detter J.C."/>
            <person name="Glavina del Rio T."/>
            <person name="Hammon N."/>
            <person name="Israni S."/>
            <person name="Dalin E."/>
            <person name="Tice H."/>
            <person name="Pitluck S."/>
            <person name="Singan V."/>
            <person name="Schmutz J."/>
            <person name="Larimer F."/>
            <person name="Land M."/>
            <person name="Hauser L."/>
            <person name="Kyrpides N."/>
            <person name="Anderson I.J."/>
            <person name="Miller C."/>
            <person name="Richardson P."/>
        </authorList>
    </citation>
    <scope>NUCLEOTIDE SEQUENCE [LARGE SCALE GENOMIC DNA]</scope>
    <source>
        <strain evidence="3">PYR-1</strain>
    </source>
</reference>
<gene>
    <name evidence="3" type="ordered locus">Mvan_1733</name>
</gene>
<dbReference type="GO" id="GO:0043743">
    <property type="term" value="F:LPPG:FO 2-phospho-L-lactate transferase activity"/>
    <property type="evidence" value="ECO:0007669"/>
    <property type="project" value="InterPro"/>
</dbReference>
<evidence type="ECO:0000256" key="2">
    <source>
        <dbReference type="ARBA" id="ARBA00022842"/>
    </source>
</evidence>
<evidence type="ECO:0000313" key="3">
    <source>
        <dbReference type="EMBL" id="ABM12556.1"/>
    </source>
</evidence>
<proteinExistence type="inferred from homology"/>
<dbReference type="Gene3D" id="1.10.8.240">
    <property type="entry name" value="CofD-like domain"/>
    <property type="match status" value="1"/>
</dbReference>
<dbReference type="eggNOG" id="COG0391">
    <property type="taxonomic scope" value="Bacteria"/>
</dbReference>
<dbReference type="FunFam" id="1.10.8.240:FF:000001">
    <property type="entry name" value="2-phospho-L-lactate transferase"/>
    <property type="match status" value="1"/>
</dbReference>
<dbReference type="GO" id="GO:0000287">
    <property type="term" value="F:magnesium ion binding"/>
    <property type="evidence" value="ECO:0007669"/>
    <property type="project" value="InterPro"/>
</dbReference>
<keyword evidence="2" id="KW-0460">Magnesium</keyword>
<dbReference type="PANTHER" id="PTHR43007:SF1">
    <property type="entry name" value="2-PHOSPHO-L-LACTATE TRANSFERASE"/>
    <property type="match status" value="1"/>
</dbReference>
<dbReference type="PANTHER" id="PTHR43007">
    <property type="entry name" value="2-PHOSPHO-L-LACTATE TRANSFERASE"/>
    <property type="match status" value="1"/>
</dbReference>
<dbReference type="CDD" id="cd07186">
    <property type="entry name" value="CofD_like"/>
    <property type="match status" value="1"/>
</dbReference>
<dbReference type="STRING" id="350058.Mvan_1733"/>
<dbReference type="EMBL" id="CP000511">
    <property type="protein sequence ID" value="ABM12556.1"/>
    <property type="molecule type" value="Genomic_DNA"/>
</dbReference>
<dbReference type="Gene3D" id="3.40.50.10680">
    <property type="entry name" value="CofD-like domains"/>
    <property type="match status" value="1"/>
</dbReference>
<organism evidence="3 4">
    <name type="scientific">Mycolicibacterium vanbaalenii (strain DSM 7251 / JCM 13017 / BCRC 16820 / KCTC 9966 / NRRL B-24157 / PYR-1)</name>
    <name type="common">Mycobacterium vanbaalenii</name>
    <dbReference type="NCBI Taxonomy" id="350058"/>
    <lineage>
        <taxon>Bacteria</taxon>
        <taxon>Bacillati</taxon>
        <taxon>Actinomycetota</taxon>
        <taxon>Actinomycetes</taxon>
        <taxon>Mycobacteriales</taxon>
        <taxon>Mycobacteriaceae</taxon>
        <taxon>Mycolicibacterium</taxon>
    </lineage>
</organism>
<dbReference type="Proteomes" id="UP000009159">
    <property type="component" value="Chromosome"/>
</dbReference>
<sequence>MTCFRRVALWRVYHVPSRDAVALFHRLVSFVVKVAVLVGGVGGARFLLGVQHLLGLGQFGTDDTNEHEVTAVVNVGDDAWMFGVRICPDLDTCMYTLGGGIDPERGWGHKNETWHAKEELAAYGVQPDWFGLGDRDLATHLVRTQMLRAGYPLSDVTQALCRRWSPGARLLPASDDRSETHVVVTDPEDGEKRAIHFQEWWVRHRAQIPTESFAFVGADKATAAPGVTDAIEDADIVLIAPSNPVVSVGAILAVGGIRGALRSTKAPVIGYSPIIGGKPLRGMADACLTVIGVPSTSEAVGNHFGARSSTGILDGWLVHSGDHASVDGVAVRSIPLLMTDPAATAEMVRAGMELAGVSP</sequence>
<dbReference type="InterPro" id="IPR038136">
    <property type="entry name" value="CofD-like_dom_sf"/>
</dbReference>
<evidence type="ECO:0000313" key="4">
    <source>
        <dbReference type="Proteomes" id="UP000009159"/>
    </source>
</evidence>
<dbReference type="HOGENOM" id="CLU_055795_0_0_11"/>
<dbReference type="NCBIfam" id="TIGR01819">
    <property type="entry name" value="F420_cofD"/>
    <property type="match status" value="1"/>
</dbReference>
<dbReference type="Pfam" id="PF01933">
    <property type="entry name" value="CofD"/>
    <property type="match status" value="1"/>
</dbReference>
<accession>A1T5V6</accession>
<dbReference type="HAMAP" id="MF_01257">
    <property type="entry name" value="CofD"/>
    <property type="match status" value="1"/>
</dbReference>
<dbReference type="InterPro" id="IPR002882">
    <property type="entry name" value="CofD"/>
</dbReference>
<protein>
    <submittedName>
        <fullName evidence="3">LPPG:FO 2-phospho-L-lactate transferase</fullName>
        <ecNumber evidence="3">2.7.1.-</ecNumber>
    </submittedName>
</protein>
<dbReference type="EC" id="2.7.1.-" evidence="3"/>
<dbReference type="KEGG" id="mva:Mvan_1733"/>
<dbReference type="SUPFAM" id="SSF142338">
    <property type="entry name" value="CofD-like"/>
    <property type="match status" value="1"/>
</dbReference>
<dbReference type="InterPro" id="IPR010115">
    <property type="entry name" value="FbiA/CofD"/>
</dbReference>
<name>A1T5V6_MYCVP</name>
<evidence type="ECO:0000256" key="1">
    <source>
        <dbReference type="ARBA" id="ARBA00022679"/>
    </source>
</evidence>